<dbReference type="Proteomes" id="UP001055811">
    <property type="component" value="Linkage Group LG04"/>
</dbReference>
<protein>
    <submittedName>
        <fullName evidence="1">Uncharacterized protein</fullName>
    </submittedName>
</protein>
<dbReference type="EMBL" id="CM042012">
    <property type="protein sequence ID" value="KAI3750613.1"/>
    <property type="molecule type" value="Genomic_DNA"/>
</dbReference>
<comment type="caution">
    <text evidence="1">The sequence shown here is derived from an EMBL/GenBank/DDBJ whole genome shotgun (WGS) entry which is preliminary data.</text>
</comment>
<name>A0ACB9DVW2_CICIN</name>
<evidence type="ECO:0000313" key="2">
    <source>
        <dbReference type="Proteomes" id="UP001055811"/>
    </source>
</evidence>
<evidence type="ECO:0000313" key="1">
    <source>
        <dbReference type="EMBL" id="KAI3750613.1"/>
    </source>
</evidence>
<reference evidence="1 2" key="2">
    <citation type="journal article" date="2022" name="Mol. Ecol. Resour.">
        <title>The genomes of chicory, endive, great burdock and yacon provide insights into Asteraceae paleo-polyploidization history and plant inulin production.</title>
        <authorList>
            <person name="Fan W."/>
            <person name="Wang S."/>
            <person name="Wang H."/>
            <person name="Wang A."/>
            <person name="Jiang F."/>
            <person name="Liu H."/>
            <person name="Zhao H."/>
            <person name="Xu D."/>
            <person name="Zhang Y."/>
        </authorList>
    </citation>
    <scope>NUCLEOTIDE SEQUENCE [LARGE SCALE GENOMIC DNA]</scope>
    <source>
        <strain evidence="2">cv. Punajuju</strain>
        <tissue evidence="1">Leaves</tissue>
    </source>
</reference>
<gene>
    <name evidence="1" type="ORF">L2E82_21300</name>
</gene>
<accession>A0ACB9DVW2</accession>
<proteinExistence type="predicted"/>
<sequence length="175" mass="19400">MASLSFTKIFIFFLITFLFSISNGESSPYELVNKVCSKLHNVNLCLEVLKSDTRSKFAQNITILTNIAVDVAKKNATHTRDYFSRVKTAPPGVLKSLKDCIQAYNNVISNLKVCMSEEDCSLIGYDIHTAGDEVQRCQTIADSNGAHGSFITTRNNVTEDICKLCESLANLMCKN</sequence>
<reference evidence="2" key="1">
    <citation type="journal article" date="2022" name="Mol. Ecol. Resour.">
        <title>The genomes of chicory, endive, great burdock and yacon provide insights into Asteraceae palaeo-polyploidization history and plant inulin production.</title>
        <authorList>
            <person name="Fan W."/>
            <person name="Wang S."/>
            <person name="Wang H."/>
            <person name="Wang A."/>
            <person name="Jiang F."/>
            <person name="Liu H."/>
            <person name="Zhao H."/>
            <person name="Xu D."/>
            <person name="Zhang Y."/>
        </authorList>
    </citation>
    <scope>NUCLEOTIDE SEQUENCE [LARGE SCALE GENOMIC DNA]</scope>
    <source>
        <strain evidence="2">cv. Punajuju</strain>
    </source>
</reference>
<keyword evidence="2" id="KW-1185">Reference proteome</keyword>
<organism evidence="1 2">
    <name type="scientific">Cichorium intybus</name>
    <name type="common">Chicory</name>
    <dbReference type="NCBI Taxonomy" id="13427"/>
    <lineage>
        <taxon>Eukaryota</taxon>
        <taxon>Viridiplantae</taxon>
        <taxon>Streptophyta</taxon>
        <taxon>Embryophyta</taxon>
        <taxon>Tracheophyta</taxon>
        <taxon>Spermatophyta</taxon>
        <taxon>Magnoliopsida</taxon>
        <taxon>eudicotyledons</taxon>
        <taxon>Gunneridae</taxon>
        <taxon>Pentapetalae</taxon>
        <taxon>asterids</taxon>
        <taxon>campanulids</taxon>
        <taxon>Asterales</taxon>
        <taxon>Asteraceae</taxon>
        <taxon>Cichorioideae</taxon>
        <taxon>Cichorieae</taxon>
        <taxon>Cichoriinae</taxon>
        <taxon>Cichorium</taxon>
    </lineage>
</organism>